<accession>A0A0Z8D2G9</accession>
<feature type="domain" description="Phosphatidylglycerol lysyltransferase C-terminal" evidence="6">
    <location>
        <begin position="1"/>
        <end position="76"/>
    </location>
</feature>
<dbReference type="InterPro" id="IPR024320">
    <property type="entry name" value="LPG_synthase_C"/>
</dbReference>
<dbReference type="AlphaFoldDB" id="A0A0Z8D2G9"/>
<dbReference type="Proteomes" id="UP000073434">
    <property type="component" value="Unassembled WGS sequence"/>
</dbReference>
<dbReference type="PANTHER" id="PTHR34697">
    <property type="entry name" value="PHOSPHATIDYLGLYCEROL LYSYLTRANSFERASE"/>
    <property type="match status" value="1"/>
</dbReference>
<dbReference type="InterPro" id="IPR051211">
    <property type="entry name" value="PG_lysyltransferase"/>
</dbReference>
<reference evidence="7 8" key="1">
    <citation type="submission" date="2016-02" db="EMBL/GenBank/DDBJ databases">
        <authorList>
            <consortium name="Pathogen Informatics"/>
        </authorList>
    </citation>
    <scope>NUCLEOTIDE SEQUENCE [LARGE SCALE GENOMIC DNA]</scope>
    <source>
        <strain evidence="7 8">LSS23</strain>
    </source>
</reference>
<dbReference type="EMBL" id="FIFW01000004">
    <property type="protein sequence ID" value="CYU35875.1"/>
    <property type="molecule type" value="Genomic_DNA"/>
</dbReference>
<dbReference type="GO" id="GO:0050071">
    <property type="term" value="F:phosphatidylglycerol lysyltransferase activity"/>
    <property type="evidence" value="ECO:0007669"/>
    <property type="project" value="UniProtKB-EC"/>
</dbReference>
<evidence type="ECO:0000256" key="3">
    <source>
        <dbReference type="ARBA" id="ARBA00022692"/>
    </source>
</evidence>
<organism evidence="7 8">
    <name type="scientific">Streptococcus suis</name>
    <dbReference type="NCBI Taxonomy" id="1307"/>
    <lineage>
        <taxon>Bacteria</taxon>
        <taxon>Bacillati</taxon>
        <taxon>Bacillota</taxon>
        <taxon>Bacilli</taxon>
        <taxon>Lactobacillales</taxon>
        <taxon>Streptococcaceae</taxon>
        <taxon>Streptococcus</taxon>
    </lineage>
</organism>
<keyword evidence="7" id="KW-0808">Transferase</keyword>
<protein>
    <submittedName>
        <fullName evidence="7">Lysyl-tRNA synthetase</fullName>
        <ecNumber evidence="7">2.3.2.3</ecNumber>
    </submittedName>
</protein>
<keyword evidence="2" id="KW-1003">Cell membrane</keyword>
<dbReference type="PANTHER" id="PTHR34697:SF2">
    <property type="entry name" value="PHOSPHATIDYLGLYCEROL LYSYLTRANSFERASE"/>
    <property type="match status" value="1"/>
</dbReference>
<keyword evidence="7" id="KW-0012">Acyltransferase</keyword>
<evidence type="ECO:0000256" key="2">
    <source>
        <dbReference type="ARBA" id="ARBA00022475"/>
    </source>
</evidence>
<evidence type="ECO:0000259" key="6">
    <source>
        <dbReference type="Pfam" id="PF09924"/>
    </source>
</evidence>
<gene>
    <name evidence="7" type="primary">mprF</name>
    <name evidence="7" type="ORF">ERS132385_00627</name>
</gene>
<proteinExistence type="predicted"/>
<dbReference type="Pfam" id="PF09924">
    <property type="entry name" value="LPG_synthase_C"/>
    <property type="match status" value="1"/>
</dbReference>
<name>A0A0Z8D2G9_STRSU</name>
<keyword evidence="7" id="KW-0030">Aminoacyl-tRNA synthetase</keyword>
<dbReference type="GO" id="GO:0004812">
    <property type="term" value="F:aminoacyl-tRNA ligase activity"/>
    <property type="evidence" value="ECO:0007669"/>
    <property type="project" value="UniProtKB-KW"/>
</dbReference>
<dbReference type="GO" id="GO:0055091">
    <property type="term" value="P:phospholipid homeostasis"/>
    <property type="evidence" value="ECO:0007669"/>
    <property type="project" value="TreeGrafter"/>
</dbReference>
<evidence type="ECO:0000256" key="1">
    <source>
        <dbReference type="ARBA" id="ARBA00004651"/>
    </source>
</evidence>
<comment type="subcellular location">
    <subcellularLocation>
        <location evidence="1">Cell membrane</location>
        <topology evidence="1">Multi-pass membrane protein</topology>
    </subcellularLocation>
</comment>
<dbReference type="GO" id="GO:0005886">
    <property type="term" value="C:plasma membrane"/>
    <property type="evidence" value="ECO:0007669"/>
    <property type="project" value="UniProtKB-SubCell"/>
</dbReference>
<keyword evidence="7" id="KW-0436">Ligase</keyword>
<evidence type="ECO:0000256" key="4">
    <source>
        <dbReference type="ARBA" id="ARBA00022989"/>
    </source>
</evidence>
<keyword evidence="5" id="KW-0472">Membrane</keyword>
<evidence type="ECO:0000256" key="5">
    <source>
        <dbReference type="ARBA" id="ARBA00023136"/>
    </source>
</evidence>
<evidence type="ECO:0000313" key="7">
    <source>
        <dbReference type="EMBL" id="CYU35875.1"/>
    </source>
</evidence>
<dbReference type="EC" id="2.3.2.3" evidence="7"/>
<keyword evidence="3" id="KW-0812">Transmembrane</keyword>
<sequence length="101" mass="12290">MEYLFIKIALYFKEEGKDYFDIGMAPLSNVGTRDHSFWQEKVGYLIYQFTSRFYSFSGLRKYKEKFRPDWEAKYISYPRSTWLVYAMLVLLQIDNRKVKPK</sequence>
<evidence type="ECO:0000313" key="8">
    <source>
        <dbReference type="Proteomes" id="UP000073434"/>
    </source>
</evidence>
<keyword evidence="4" id="KW-1133">Transmembrane helix</keyword>